<evidence type="ECO:0000313" key="1">
    <source>
        <dbReference type="EMBL" id="MBK0404468.1"/>
    </source>
</evidence>
<dbReference type="Proteomes" id="UP000644147">
    <property type="component" value="Unassembled WGS sequence"/>
</dbReference>
<comment type="caution">
    <text evidence="1">The sequence shown here is derived from an EMBL/GenBank/DDBJ whole genome shotgun (WGS) entry which is preliminary data.</text>
</comment>
<reference evidence="1 2" key="1">
    <citation type="submission" date="2020-12" db="EMBL/GenBank/DDBJ databases">
        <title>Bacterial novel species Adhaeribacter sp. BT258 isolated from soil.</title>
        <authorList>
            <person name="Jung H.-Y."/>
        </authorList>
    </citation>
    <scope>NUCLEOTIDE SEQUENCE [LARGE SCALE GENOMIC DNA]</scope>
    <source>
        <strain evidence="1 2">BT258</strain>
    </source>
</reference>
<organism evidence="1 2">
    <name type="scientific">Adhaeribacter terrigena</name>
    <dbReference type="NCBI Taxonomy" id="2793070"/>
    <lineage>
        <taxon>Bacteria</taxon>
        <taxon>Pseudomonadati</taxon>
        <taxon>Bacteroidota</taxon>
        <taxon>Cytophagia</taxon>
        <taxon>Cytophagales</taxon>
        <taxon>Hymenobacteraceae</taxon>
        <taxon>Adhaeribacter</taxon>
    </lineage>
</organism>
<dbReference type="EMBL" id="JAEHFX010000009">
    <property type="protein sequence ID" value="MBK0404468.1"/>
    <property type="molecule type" value="Genomic_DNA"/>
</dbReference>
<keyword evidence="2" id="KW-1185">Reference proteome</keyword>
<evidence type="ECO:0008006" key="3">
    <source>
        <dbReference type="Google" id="ProtNLM"/>
    </source>
</evidence>
<dbReference type="RefSeq" id="WP_200507307.1">
    <property type="nucleotide sequence ID" value="NZ_JAEHFX010000009.1"/>
</dbReference>
<evidence type="ECO:0000313" key="2">
    <source>
        <dbReference type="Proteomes" id="UP000644147"/>
    </source>
</evidence>
<sequence length="64" mass="7058">MKDENAKTTISCFHCGAVLVCGAINGDAICWCDSLPNLMPLNEKTTSCYCQECLEKELQKSIKN</sequence>
<accession>A0ABS1C581</accession>
<protein>
    <recommendedName>
        <fullName evidence="3">Cysteine-rich CWC</fullName>
    </recommendedName>
</protein>
<proteinExistence type="predicted"/>
<gene>
    <name evidence="1" type="ORF">I5M27_15825</name>
</gene>
<name>A0ABS1C581_9BACT</name>